<accession>A0A671KTU7</accession>
<organism evidence="3 4">
    <name type="scientific">Sinocyclocheilus anshuiensis</name>
    <dbReference type="NCBI Taxonomy" id="1608454"/>
    <lineage>
        <taxon>Eukaryota</taxon>
        <taxon>Metazoa</taxon>
        <taxon>Chordata</taxon>
        <taxon>Craniata</taxon>
        <taxon>Vertebrata</taxon>
        <taxon>Euteleostomi</taxon>
        <taxon>Actinopterygii</taxon>
        <taxon>Neopterygii</taxon>
        <taxon>Teleostei</taxon>
        <taxon>Ostariophysi</taxon>
        <taxon>Cypriniformes</taxon>
        <taxon>Cyprinidae</taxon>
        <taxon>Cyprininae</taxon>
        <taxon>Sinocyclocheilus</taxon>
    </lineage>
</organism>
<keyword evidence="1" id="KW-0472">Membrane</keyword>
<dbReference type="AlphaFoldDB" id="A0A671KTU7"/>
<sequence length="248" mass="28188">MCSSDIWHFDLFLSRSNILCSFLCTFFINFHKNLTFSLSPESLLTLKIWVKDASSQRFLKGALVGVFLNGSQIHSSQTLENGEVTVTVPYHLGLTLTLVASMEGYVLTQLPWKTTKMPSKFITLVYYLLFYLLGYYLSFQPSVQFPKSLLKLSENTTISMLSAYLTVPTLPTEKDSNFFTLNLSGKGGKMNLKKRINYLLHLTTWWLSNGKKVDVKGPIQLKIPLPYNTHMRPSDSLPAWTFDMTIGD</sequence>
<evidence type="ECO:0000259" key="2">
    <source>
        <dbReference type="Pfam" id="PF10577"/>
    </source>
</evidence>
<evidence type="ECO:0000313" key="4">
    <source>
        <dbReference type="Proteomes" id="UP000472260"/>
    </source>
</evidence>
<protein>
    <recommendedName>
        <fullName evidence="2">FAM171 N-terminal domain-containing protein</fullName>
    </recommendedName>
</protein>
<dbReference type="InterPro" id="IPR048530">
    <property type="entry name" value="FAM171_N"/>
</dbReference>
<feature type="transmembrane region" description="Helical" evidence="1">
    <location>
        <begin position="12"/>
        <end position="30"/>
    </location>
</feature>
<evidence type="ECO:0000256" key="1">
    <source>
        <dbReference type="SAM" id="Phobius"/>
    </source>
</evidence>
<dbReference type="InterPro" id="IPR018890">
    <property type="entry name" value="FAM171"/>
</dbReference>
<dbReference type="PANTHER" id="PTHR31626">
    <property type="entry name" value="SUSHI DOMAIN-CONTAINING PROTEIN"/>
    <property type="match status" value="1"/>
</dbReference>
<proteinExistence type="predicted"/>
<keyword evidence="1" id="KW-1133">Transmembrane helix</keyword>
<reference evidence="3" key="2">
    <citation type="submission" date="2025-09" db="UniProtKB">
        <authorList>
            <consortium name="Ensembl"/>
        </authorList>
    </citation>
    <scope>IDENTIFICATION</scope>
</reference>
<dbReference type="Pfam" id="PF10577">
    <property type="entry name" value="FAM171A1-2-B_N"/>
    <property type="match status" value="1"/>
</dbReference>
<dbReference type="PANTHER" id="PTHR31626:SF2">
    <property type="entry name" value="PROTEIN FAM171B"/>
    <property type="match status" value="1"/>
</dbReference>
<keyword evidence="4" id="KW-1185">Reference proteome</keyword>
<dbReference type="Proteomes" id="UP000472260">
    <property type="component" value="Unassembled WGS sequence"/>
</dbReference>
<feature type="domain" description="FAM171 N-terminal" evidence="2">
    <location>
        <begin position="45"/>
        <end position="247"/>
    </location>
</feature>
<feature type="transmembrane region" description="Helical" evidence="1">
    <location>
        <begin position="121"/>
        <end position="139"/>
    </location>
</feature>
<reference evidence="3" key="1">
    <citation type="submission" date="2025-08" db="UniProtKB">
        <authorList>
            <consortium name="Ensembl"/>
        </authorList>
    </citation>
    <scope>IDENTIFICATION</scope>
</reference>
<dbReference type="Ensembl" id="ENSSANT00000010630.1">
    <property type="protein sequence ID" value="ENSSANP00000009918.1"/>
    <property type="gene ID" value="ENSSANG00000005498.1"/>
</dbReference>
<name>A0A671KTU7_9TELE</name>
<keyword evidence="1" id="KW-0812">Transmembrane</keyword>
<evidence type="ECO:0000313" key="3">
    <source>
        <dbReference type="Ensembl" id="ENSSANP00000009918.1"/>
    </source>
</evidence>